<reference evidence="3 4" key="1">
    <citation type="submission" date="2019-12" db="EMBL/GenBank/DDBJ databases">
        <title>Hymenobacter sp. HMF4947 Genome sequencing and assembly.</title>
        <authorList>
            <person name="Kang H."/>
            <person name="Cha I."/>
            <person name="Kim H."/>
            <person name="Joh K."/>
        </authorList>
    </citation>
    <scope>NUCLEOTIDE SEQUENCE [LARGE SCALE GENOMIC DNA]</scope>
    <source>
        <strain evidence="3 4">HMF4947</strain>
    </source>
</reference>
<dbReference type="GO" id="GO:0016747">
    <property type="term" value="F:acyltransferase activity, transferring groups other than amino-acyl groups"/>
    <property type="evidence" value="ECO:0007669"/>
    <property type="project" value="InterPro"/>
</dbReference>
<keyword evidence="1" id="KW-1133">Transmembrane helix</keyword>
<evidence type="ECO:0000259" key="2">
    <source>
        <dbReference type="Pfam" id="PF01757"/>
    </source>
</evidence>
<dbReference type="Pfam" id="PF01757">
    <property type="entry name" value="Acyl_transf_3"/>
    <property type="match status" value="1"/>
</dbReference>
<feature type="transmembrane region" description="Helical" evidence="1">
    <location>
        <begin position="300"/>
        <end position="320"/>
    </location>
</feature>
<feature type="transmembrane region" description="Helical" evidence="1">
    <location>
        <begin position="250"/>
        <end position="267"/>
    </location>
</feature>
<evidence type="ECO:0000313" key="4">
    <source>
        <dbReference type="Proteomes" id="UP000441336"/>
    </source>
</evidence>
<feature type="transmembrane region" description="Helical" evidence="1">
    <location>
        <begin position="273"/>
        <end position="293"/>
    </location>
</feature>
<proteinExistence type="predicted"/>
<feature type="domain" description="Acyltransferase 3" evidence="2">
    <location>
        <begin position="18"/>
        <end position="338"/>
    </location>
</feature>
<feature type="transmembrane region" description="Helical" evidence="1">
    <location>
        <begin position="326"/>
        <end position="345"/>
    </location>
</feature>
<keyword evidence="1" id="KW-0812">Transmembrane</keyword>
<feature type="transmembrane region" description="Helical" evidence="1">
    <location>
        <begin position="94"/>
        <end position="113"/>
    </location>
</feature>
<protein>
    <submittedName>
        <fullName evidence="3">Acyltransferase family protein</fullName>
    </submittedName>
</protein>
<dbReference type="InterPro" id="IPR050879">
    <property type="entry name" value="Acyltransferase_3"/>
</dbReference>
<dbReference type="InterPro" id="IPR002656">
    <property type="entry name" value="Acyl_transf_3_dom"/>
</dbReference>
<feature type="transmembrane region" description="Helical" evidence="1">
    <location>
        <begin position="184"/>
        <end position="201"/>
    </location>
</feature>
<name>A0A7K1TEL0_9BACT</name>
<keyword evidence="3" id="KW-0808">Transferase</keyword>
<evidence type="ECO:0000313" key="3">
    <source>
        <dbReference type="EMBL" id="MVN76838.1"/>
    </source>
</evidence>
<feature type="transmembrane region" description="Helical" evidence="1">
    <location>
        <begin position="57"/>
        <end position="74"/>
    </location>
</feature>
<gene>
    <name evidence="3" type="ORF">GO988_10935</name>
</gene>
<keyword evidence="4" id="KW-1185">Reference proteome</keyword>
<feature type="transmembrane region" description="Helical" evidence="1">
    <location>
        <begin position="21"/>
        <end position="37"/>
    </location>
</feature>
<dbReference type="GO" id="GO:0016020">
    <property type="term" value="C:membrane"/>
    <property type="evidence" value="ECO:0007669"/>
    <property type="project" value="TreeGrafter"/>
</dbReference>
<evidence type="ECO:0000256" key="1">
    <source>
        <dbReference type="SAM" id="Phobius"/>
    </source>
</evidence>
<dbReference type="GO" id="GO:0009103">
    <property type="term" value="P:lipopolysaccharide biosynthetic process"/>
    <property type="evidence" value="ECO:0007669"/>
    <property type="project" value="TreeGrafter"/>
</dbReference>
<organism evidence="3 4">
    <name type="scientific">Hymenobacter ginkgonis</name>
    <dbReference type="NCBI Taxonomy" id="2682976"/>
    <lineage>
        <taxon>Bacteria</taxon>
        <taxon>Pseudomonadati</taxon>
        <taxon>Bacteroidota</taxon>
        <taxon>Cytophagia</taxon>
        <taxon>Cytophagales</taxon>
        <taxon>Hymenobacteraceae</taxon>
        <taxon>Hymenobacter</taxon>
    </lineage>
</organism>
<sequence>MDTPSITTLSQPDSHQNNLNFMRLFFALSVMVTHSYPLSGVREYDILMQLTNGQASLSHTAVQGFLIISGYLITKSLIRSNGLADYYTKRILRIFPGLIAVVILTAIICFFFSGKSVAAYFTHYSVRDYVVFNSLLKTQLYIDRVFTQVPYGNVVNGSLWTIPYEFLFYVLLSLCYFIRTKTRLLLYLFSIAFIASAGLWLTVEPTLQKYILPFWQLKGQHIAELGAFFLSGAIWAVLPIPMPPVATRKKLALAAVLAIALSFYFGVYNCLQFLALPILVICFGTINTPALAWARLGGDYSYGIYLWGFFVQQTLVYLFHFALMPLMFISIPITYVCGALSWNLVEERALRYKARRKAQPATVAVAS</sequence>
<dbReference type="RefSeq" id="WP_157565128.1">
    <property type="nucleotide sequence ID" value="NZ_WQKZ01000002.1"/>
</dbReference>
<dbReference type="PANTHER" id="PTHR23028">
    <property type="entry name" value="ACETYLTRANSFERASE"/>
    <property type="match status" value="1"/>
</dbReference>
<keyword evidence="1" id="KW-0472">Membrane</keyword>
<accession>A0A7K1TEL0</accession>
<dbReference type="Proteomes" id="UP000441336">
    <property type="component" value="Unassembled WGS sequence"/>
</dbReference>
<comment type="caution">
    <text evidence="3">The sequence shown here is derived from an EMBL/GenBank/DDBJ whole genome shotgun (WGS) entry which is preliminary data.</text>
</comment>
<feature type="transmembrane region" description="Helical" evidence="1">
    <location>
        <begin position="221"/>
        <end position="238"/>
    </location>
</feature>
<feature type="transmembrane region" description="Helical" evidence="1">
    <location>
        <begin position="159"/>
        <end position="177"/>
    </location>
</feature>
<dbReference type="AlphaFoldDB" id="A0A7K1TEL0"/>
<dbReference type="PANTHER" id="PTHR23028:SF53">
    <property type="entry name" value="ACYL_TRANSF_3 DOMAIN-CONTAINING PROTEIN"/>
    <property type="match status" value="1"/>
</dbReference>
<keyword evidence="3" id="KW-0012">Acyltransferase</keyword>
<dbReference type="EMBL" id="WQKZ01000002">
    <property type="protein sequence ID" value="MVN76838.1"/>
    <property type="molecule type" value="Genomic_DNA"/>
</dbReference>